<dbReference type="STRING" id="402676.B6K1U5"/>
<keyword evidence="13" id="KW-0648">Protein biosynthesis</keyword>
<evidence type="ECO:0000256" key="1">
    <source>
        <dbReference type="ARBA" id="ARBA00001946"/>
    </source>
</evidence>
<comment type="catalytic activity">
    <reaction evidence="16">
        <text>tRNA(Phe) + L-phenylalanine + ATP = L-phenylalanyl-tRNA(Phe) + AMP + diphosphate + H(+)</text>
        <dbReference type="Rhea" id="RHEA:19413"/>
        <dbReference type="Rhea" id="RHEA-COMP:9668"/>
        <dbReference type="Rhea" id="RHEA-COMP:9699"/>
        <dbReference type="ChEBI" id="CHEBI:15378"/>
        <dbReference type="ChEBI" id="CHEBI:30616"/>
        <dbReference type="ChEBI" id="CHEBI:33019"/>
        <dbReference type="ChEBI" id="CHEBI:58095"/>
        <dbReference type="ChEBI" id="CHEBI:78442"/>
        <dbReference type="ChEBI" id="CHEBI:78531"/>
        <dbReference type="ChEBI" id="CHEBI:456215"/>
        <dbReference type="EC" id="6.1.1.20"/>
    </reaction>
</comment>
<dbReference type="SUPFAM" id="SSF46955">
    <property type="entry name" value="Putative DNA-binding domain"/>
    <property type="match status" value="2"/>
</dbReference>
<comment type="similarity">
    <text evidence="3">Belongs to the phenylalanyl-tRNA synthetase beta subunit family. Type 2 subfamily.</text>
</comment>
<keyword evidence="8 18" id="KW-0436">Ligase</keyword>
<dbReference type="Gene3D" id="3.30.56.10">
    <property type="match status" value="2"/>
</dbReference>
<dbReference type="CDD" id="cd00769">
    <property type="entry name" value="PheRS_beta_core"/>
    <property type="match status" value="1"/>
</dbReference>
<dbReference type="OMA" id="FPGRCAN"/>
<accession>B6K1U5</accession>
<dbReference type="InterPro" id="IPR045864">
    <property type="entry name" value="aa-tRNA-synth_II/BPL/LPL"/>
</dbReference>
<dbReference type="SMART" id="SM00873">
    <property type="entry name" value="B3_4"/>
    <property type="match status" value="1"/>
</dbReference>
<organism evidence="18 20">
    <name type="scientific">Schizosaccharomyces japonicus (strain yFS275 / FY16936)</name>
    <name type="common">Fission yeast</name>
    <dbReference type="NCBI Taxonomy" id="402676"/>
    <lineage>
        <taxon>Eukaryota</taxon>
        <taxon>Fungi</taxon>
        <taxon>Dikarya</taxon>
        <taxon>Ascomycota</taxon>
        <taxon>Taphrinomycotina</taxon>
        <taxon>Schizosaccharomycetes</taxon>
        <taxon>Schizosaccharomycetales</taxon>
        <taxon>Schizosaccharomycetaceae</taxon>
        <taxon>Schizosaccharomyces</taxon>
    </lineage>
</organism>
<name>B6K1U5_SCHJY</name>
<dbReference type="AlphaFoldDB" id="B6K1U5"/>
<dbReference type="SUPFAM" id="SSF56037">
    <property type="entry name" value="PheT/TilS domain"/>
    <property type="match status" value="1"/>
</dbReference>
<dbReference type="eggNOG" id="KOG2472">
    <property type="taxonomic scope" value="Eukaryota"/>
</dbReference>
<dbReference type="GeneID" id="7050182"/>
<dbReference type="GO" id="GO:0006432">
    <property type="term" value="P:phenylalanyl-tRNA aminoacylation"/>
    <property type="evidence" value="ECO:0000318"/>
    <property type="project" value="GO_Central"/>
</dbReference>
<evidence type="ECO:0000313" key="19">
    <source>
        <dbReference type="JaponicusDB" id="SJAG_02206"/>
    </source>
</evidence>
<dbReference type="Pfam" id="PF18262">
    <property type="entry name" value="PhetRS_B1"/>
    <property type="match status" value="1"/>
</dbReference>
<dbReference type="InterPro" id="IPR020825">
    <property type="entry name" value="Phe-tRNA_synthase-like_B3/B4"/>
</dbReference>
<keyword evidence="14" id="KW-0030">Aminoacyl-tRNA synthetase</keyword>
<keyword evidence="12" id="KW-0460">Magnesium</keyword>
<evidence type="ECO:0000256" key="4">
    <source>
        <dbReference type="ARBA" id="ARBA00011209"/>
    </source>
</evidence>
<dbReference type="GO" id="GO:0000287">
    <property type="term" value="F:magnesium ion binding"/>
    <property type="evidence" value="ECO:0007669"/>
    <property type="project" value="InterPro"/>
</dbReference>
<dbReference type="VEuPathDB" id="FungiDB:SJAG_02206"/>
<proteinExistence type="inferred from homology"/>
<protein>
    <recommendedName>
        <fullName evidence="6">Phenylalanine--tRNA ligase beta subunit</fullName>
        <ecNumber evidence="5">6.1.1.20</ecNumber>
    </recommendedName>
    <alternativeName>
        <fullName evidence="15">Phenylalanyl-tRNA synthetase beta subunit</fullName>
    </alternativeName>
</protein>
<gene>
    <name evidence="19" type="primary">frs1</name>
    <name evidence="18" type="ORF">SJAG_02206</name>
</gene>
<dbReference type="GO" id="GO:0004826">
    <property type="term" value="F:phenylalanine-tRNA ligase activity"/>
    <property type="evidence" value="ECO:0007669"/>
    <property type="project" value="UniProtKB-EC"/>
</dbReference>
<evidence type="ECO:0000256" key="11">
    <source>
        <dbReference type="ARBA" id="ARBA00022840"/>
    </source>
</evidence>
<evidence type="ECO:0000259" key="17">
    <source>
        <dbReference type="PROSITE" id="PS51483"/>
    </source>
</evidence>
<evidence type="ECO:0000256" key="2">
    <source>
        <dbReference type="ARBA" id="ARBA00004496"/>
    </source>
</evidence>
<dbReference type="InterPro" id="IPR005146">
    <property type="entry name" value="B3/B4_tRNA-bd"/>
</dbReference>
<evidence type="ECO:0000256" key="12">
    <source>
        <dbReference type="ARBA" id="ARBA00022842"/>
    </source>
</evidence>
<dbReference type="SMART" id="SM00874">
    <property type="entry name" value="B5"/>
    <property type="match status" value="1"/>
</dbReference>
<evidence type="ECO:0000256" key="13">
    <source>
        <dbReference type="ARBA" id="ARBA00022917"/>
    </source>
</evidence>
<dbReference type="EC" id="6.1.1.20" evidence="5"/>
<dbReference type="InterPro" id="IPR009061">
    <property type="entry name" value="DNA-bd_dom_put_sf"/>
</dbReference>
<dbReference type="GO" id="GO:0009328">
    <property type="term" value="C:phenylalanine-tRNA ligase complex"/>
    <property type="evidence" value="ECO:0000318"/>
    <property type="project" value="GO_Central"/>
</dbReference>
<comment type="subunit">
    <text evidence="4">Tetramer of two alpha and two beta subunits.</text>
</comment>
<dbReference type="InterPro" id="IPR041616">
    <property type="entry name" value="PheRS_beta_core"/>
</dbReference>
<evidence type="ECO:0000313" key="18">
    <source>
        <dbReference type="EMBL" id="EEB07126.1"/>
    </source>
</evidence>
<evidence type="ECO:0000256" key="10">
    <source>
        <dbReference type="ARBA" id="ARBA00022741"/>
    </source>
</evidence>
<dbReference type="OrthoDB" id="1698572at2759"/>
<dbReference type="PROSITE" id="PS51483">
    <property type="entry name" value="B5"/>
    <property type="match status" value="1"/>
</dbReference>
<dbReference type="InterPro" id="IPR005147">
    <property type="entry name" value="tRNA_synthase_B5-dom"/>
</dbReference>
<dbReference type="Pfam" id="PF17759">
    <property type="entry name" value="tRNA_synthFbeta"/>
    <property type="match status" value="1"/>
</dbReference>
<dbReference type="InterPro" id="IPR045060">
    <property type="entry name" value="Phe-tRNA-ligase_IIc_bsu"/>
</dbReference>
<dbReference type="EMBL" id="KE651166">
    <property type="protein sequence ID" value="EEB07126.1"/>
    <property type="molecule type" value="Genomic_DNA"/>
</dbReference>
<evidence type="ECO:0000256" key="5">
    <source>
        <dbReference type="ARBA" id="ARBA00012814"/>
    </source>
</evidence>
<dbReference type="InterPro" id="IPR040659">
    <property type="entry name" value="PhetRS_B1"/>
</dbReference>
<dbReference type="FunFam" id="3.30.56.10:FF:000004">
    <property type="entry name" value="Phenylalanyl-tRNA synthetase, beta subunit"/>
    <property type="match status" value="1"/>
</dbReference>
<dbReference type="FunFam" id="3.30.56.10:FF:000006">
    <property type="entry name" value="Phenylalanyl-tRNA synthetase subunit beta"/>
    <property type="match status" value="1"/>
</dbReference>
<dbReference type="Pfam" id="PF03484">
    <property type="entry name" value="B5"/>
    <property type="match status" value="1"/>
</dbReference>
<dbReference type="InterPro" id="IPR004531">
    <property type="entry name" value="Phe-tRNA-synth_IIc_bsu_arc_euk"/>
</dbReference>
<evidence type="ECO:0000256" key="9">
    <source>
        <dbReference type="ARBA" id="ARBA00022723"/>
    </source>
</evidence>
<keyword evidence="10" id="KW-0547">Nucleotide-binding</keyword>
<evidence type="ECO:0000256" key="3">
    <source>
        <dbReference type="ARBA" id="ARBA00007438"/>
    </source>
</evidence>
<comment type="subcellular location">
    <subcellularLocation>
        <location evidence="2">Cytoplasm</location>
    </subcellularLocation>
</comment>
<dbReference type="JaponicusDB" id="SJAG_02206">
    <property type="gene designation" value="frs1"/>
</dbReference>
<dbReference type="Proteomes" id="UP000001744">
    <property type="component" value="Unassembled WGS sequence"/>
</dbReference>
<dbReference type="HOGENOM" id="CLU_020279_2_0_1"/>
<evidence type="ECO:0000256" key="16">
    <source>
        <dbReference type="ARBA" id="ARBA00049255"/>
    </source>
</evidence>
<dbReference type="GO" id="GO:1990825">
    <property type="term" value="F:sequence-specific mRNA binding"/>
    <property type="evidence" value="ECO:0007669"/>
    <property type="project" value="EnsemblFungi"/>
</dbReference>
<dbReference type="SUPFAM" id="SSF55681">
    <property type="entry name" value="Class II aaRS and biotin synthetases"/>
    <property type="match status" value="1"/>
</dbReference>
<evidence type="ECO:0000256" key="15">
    <source>
        <dbReference type="ARBA" id="ARBA00033189"/>
    </source>
</evidence>
<dbReference type="NCBIfam" id="TIGR00471">
    <property type="entry name" value="pheT_arch"/>
    <property type="match status" value="1"/>
</dbReference>
<keyword evidence="11" id="KW-0067">ATP-binding</keyword>
<keyword evidence="9" id="KW-0479">Metal-binding</keyword>
<dbReference type="GO" id="GO:0005524">
    <property type="term" value="F:ATP binding"/>
    <property type="evidence" value="ECO:0007669"/>
    <property type="project" value="UniProtKB-KW"/>
</dbReference>
<evidence type="ECO:0000256" key="8">
    <source>
        <dbReference type="ARBA" id="ARBA00022598"/>
    </source>
</evidence>
<dbReference type="Gene3D" id="3.50.40.10">
    <property type="entry name" value="Phenylalanyl-trna Synthetase, Chain B, domain 3"/>
    <property type="match status" value="1"/>
</dbReference>
<dbReference type="PANTHER" id="PTHR10947:SF0">
    <property type="entry name" value="PHENYLALANINE--TRNA LIGASE BETA SUBUNIT"/>
    <property type="match status" value="1"/>
</dbReference>
<evidence type="ECO:0000256" key="7">
    <source>
        <dbReference type="ARBA" id="ARBA00022490"/>
    </source>
</evidence>
<dbReference type="Pfam" id="PF03483">
    <property type="entry name" value="B3_4"/>
    <property type="match status" value="1"/>
</dbReference>
<dbReference type="Gene3D" id="3.30.930.10">
    <property type="entry name" value="Bira Bifunctional Protein, Domain 2"/>
    <property type="match status" value="1"/>
</dbReference>
<dbReference type="FunFam" id="3.50.40.10:FF:000002">
    <property type="entry name" value="phenylalanine--tRNA ligase beta subunit"/>
    <property type="match status" value="1"/>
</dbReference>
<evidence type="ECO:0000256" key="14">
    <source>
        <dbReference type="ARBA" id="ARBA00023146"/>
    </source>
</evidence>
<feature type="domain" description="B5" evidence="17">
    <location>
        <begin position="290"/>
        <end position="368"/>
    </location>
</feature>
<sequence>MPTVSCDKQDLFDALNKEYTTEEFDQLCFQFGVELDGDTTNDPSRDPSERPALKIDIGANRYDLLCVEGISQALNVYNRRLSAPRYKVLPPTTKVVVKDSTSSVRPYFAAAILRGVQFTPRRYQSFIALQDKLHANLCRNRSLVAIGTHDYSKIQGPFTYEGLKPEEIEFVPLNQTTVLNGKNLVEYYSPVKHLARFLPLISNSPVYPVVLDSQRRVCSLPPIINSDLSKISLDTRDVFIECTATDKVKLEIVLNTMVTMFSRYCEEPFSVEAVEIVSEHNDCSRVTPKLEPTLFKAEVAYLNSVCGLDLPANEVCEYLERMMLDAKPDPENSKLLNVYVPATRADILHQCDIMEDLAIAYGYDNLKHTYPGQSITHGQPYPINQLSDVIRREIALAGWSEVMPFTLCSHDENYAWLRKTDDSLAIELGNPKTQEFQVVRSSLLPGILKTIRENRGHALPIKIFEVSDVAFIDRTKESLTRNERHICAAYVGQTSGFELIHGLLDRIMAMLHTRRITTPKTDLEAGFWIEPVDDPTYFPGRCAAIYFRKESGKEGLRVGTFGVLHPLVLEKFQLASVASVVEMNLWPWL</sequence>
<dbReference type="PANTHER" id="PTHR10947">
    <property type="entry name" value="PHENYLALANYL-TRNA SYNTHETASE BETA CHAIN AND LEUCINE-RICH REPEAT-CONTAINING PROTEIN 47"/>
    <property type="match status" value="1"/>
</dbReference>
<evidence type="ECO:0000256" key="6">
    <source>
        <dbReference type="ARBA" id="ARBA00017032"/>
    </source>
</evidence>
<dbReference type="RefSeq" id="XP_002173419.1">
    <property type="nucleotide sequence ID" value="XM_002173383.2"/>
</dbReference>
<comment type="cofactor">
    <cofactor evidence="1">
        <name>Mg(2+)</name>
        <dbReference type="ChEBI" id="CHEBI:18420"/>
    </cofactor>
</comment>
<reference evidence="18 20" key="1">
    <citation type="journal article" date="2011" name="Science">
        <title>Comparative functional genomics of the fission yeasts.</title>
        <authorList>
            <person name="Rhind N."/>
            <person name="Chen Z."/>
            <person name="Yassour M."/>
            <person name="Thompson D.A."/>
            <person name="Haas B.J."/>
            <person name="Habib N."/>
            <person name="Wapinski I."/>
            <person name="Roy S."/>
            <person name="Lin M.F."/>
            <person name="Heiman D.I."/>
            <person name="Young S.K."/>
            <person name="Furuya K."/>
            <person name="Guo Y."/>
            <person name="Pidoux A."/>
            <person name="Chen H.M."/>
            <person name="Robbertse B."/>
            <person name="Goldberg J.M."/>
            <person name="Aoki K."/>
            <person name="Bayne E.H."/>
            <person name="Berlin A.M."/>
            <person name="Desjardins C.A."/>
            <person name="Dobbs E."/>
            <person name="Dukaj L."/>
            <person name="Fan L."/>
            <person name="FitzGerald M.G."/>
            <person name="French C."/>
            <person name="Gujja S."/>
            <person name="Hansen K."/>
            <person name="Keifenheim D."/>
            <person name="Levin J.Z."/>
            <person name="Mosher R.A."/>
            <person name="Mueller C.A."/>
            <person name="Pfiffner J."/>
            <person name="Priest M."/>
            <person name="Russ C."/>
            <person name="Smialowska A."/>
            <person name="Swoboda P."/>
            <person name="Sykes S.M."/>
            <person name="Vaughn M."/>
            <person name="Vengrova S."/>
            <person name="Yoder R."/>
            <person name="Zeng Q."/>
            <person name="Allshire R."/>
            <person name="Baulcombe D."/>
            <person name="Birren B.W."/>
            <person name="Brown W."/>
            <person name="Ekwall K."/>
            <person name="Kellis M."/>
            <person name="Leatherwood J."/>
            <person name="Levin H."/>
            <person name="Margalit H."/>
            <person name="Martienssen R."/>
            <person name="Nieduszynski C.A."/>
            <person name="Spatafora J.W."/>
            <person name="Friedman N."/>
            <person name="Dalgaard J.Z."/>
            <person name="Baumann P."/>
            <person name="Niki H."/>
            <person name="Regev A."/>
            <person name="Nusbaum C."/>
        </authorList>
    </citation>
    <scope>NUCLEOTIDE SEQUENCE [LARGE SCALE GENOMIC DNA]</scope>
    <source>
        <strain evidence="20">yFS275 / FY16936</strain>
    </source>
</reference>
<keyword evidence="20" id="KW-1185">Reference proteome</keyword>
<dbReference type="FunFam" id="3.30.930.10:FF:000059">
    <property type="entry name" value="phenylalanine--tRNA ligase beta subunit"/>
    <property type="match status" value="1"/>
</dbReference>
<evidence type="ECO:0000313" key="20">
    <source>
        <dbReference type="Proteomes" id="UP000001744"/>
    </source>
</evidence>
<keyword evidence="7" id="KW-0963">Cytoplasm</keyword>